<keyword evidence="1" id="KW-0812">Transmembrane</keyword>
<comment type="caution">
    <text evidence="2">The sequence shown here is derived from an EMBL/GenBank/DDBJ whole genome shotgun (WGS) entry which is preliminary data.</text>
</comment>
<dbReference type="EMBL" id="QJRY01000008">
    <property type="protein sequence ID" value="PYB70695.1"/>
    <property type="molecule type" value="Genomic_DNA"/>
</dbReference>
<gene>
    <name evidence="2" type="ORF">DMY87_19650</name>
</gene>
<feature type="transmembrane region" description="Helical" evidence="1">
    <location>
        <begin position="240"/>
        <end position="257"/>
    </location>
</feature>
<dbReference type="Pfam" id="PF06912">
    <property type="entry name" value="DUF1275"/>
    <property type="match status" value="1"/>
</dbReference>
<reference evidence="2 3" key="1">
    <citation type="submission" date="2018-06" db="EMBL/GenBank/DDBJ databases">
        <title>Rhizobium wuzhouense sp. nov., isolated from roots of Oryza officinalis.</title>
        <authorList>
            <person name="Yuan T."/>
        </authorList>
    </citation>
    <scope>NUCLEOTIDE SEQUENCE [LARGE SCALE GENOMIC DNA]</scope>
    <source>
        <strain evidence="2 3">W44</strain>
    </source>
</reference>
<evidence type="ECO:0000313" key="2">
    <source>
        <dbReference type="EMBL" id="PYB70695.1"/>
    </source>
</evidence>
<dbReference type="PANTHER" id="PTHR37314">
    <property type="entry name" value="SLR0142 PROTEIN"/>
    <property type="match status" value="1"/>
</dbReference>
<feature type="transmembrane region" description="Helical" evidence="1">
    <location>
        <begin position="121"/>
        <end position="139"/>
    </location>
</feature>
<keyword evidence="3" id="KW-1185">Reference proteome</keyword>
<dbReference type="Proteomes" id="UP000247536">
    <property type="component" value="Unassembled WGS sequence"/>
</dbReference>
<organism evidence="2 3">
    <name type="scientific">Rhizobium wuzhouense</name>
    <dbReference type="NCBI Taxonomy" id="1986026"/>
    <lineage>
        <taxon>Bacteria</taxon>
        <taxon>Pseudomonadati</taxon>
        <taxon>Pseudomonadota</taxon>
        <taxon>Alphaproteobacteria</taxon>
        <taxon>Hyphomicrobiales</taxon>
        <taxon>Rhizobiaceae</taxon>
        <taxon>Rhizobium/Agrobacterium group</taxon>
        <taxon>Rhizobium</taxon>
    </lineage>
</organism>
<accession>A0ABX5NQC0</accession>
<feature type="transmembrane region" description="Helical" evidence="1">
    <location>
        <begin position="41"/>
        <end position="62"/>
    </location>
</feature>
<dbReference type="PANTHER" id="PTHR37314:SF4">
    <property type="entry name" value="UPF0700 TRANSMEMBRANE PROTEIN YOAK"/>
    <property type="match status" value="1"/>
</dbReference>
<feature type="transmembrane region" description="Helical" evidence="1">
    <location>
        <begin position="145"/>
        <end position="165"/>
    </location>
</feature>
<keyword evidence="1" id="KW-1133">Transmembrane helix</keyword>
<feature type="transmembrane region" description="Helical" evidence="1">
    <location>
        <begin position="215"/>
        <end position="234"/>
    </location>
</feature>
<dbReference type="InterPro" id="IPR010699">
    <property type="entry name" value="DUF1275"/>
</dbReference>
<sequence length="268" mass="28442">MALPHAHEPRPQPALRPHRADRRWRHLRIAASYRRRRGNDLLLGIILAFIAGAMNAGGFLAVGRYTSHMTGVVSSIADDLALGLFGLVGAGLALLFSFLSGAACSAILINWARRHARRQQYAYPLALESGLLIAFAGLGTLHDAAVAPATAVLLCFVMGLQNATITKISGARIRTTHLTGMVTDIGIELGKFAYLGIARLLSHPPIPVDGRKLSILLPIVSMFFFGGLVGALGFKHLGHAFALPIAALLLAVASPQLQGRRRAQSAGG</sequence>
<evidence type="ECO:0000313" key="3">
    <source>
        <dbReference type="Proteomes" id="UP000247536"/>
    </source>
</evidence>
<protein>
    <submittedName>
        <fullName evidence="2">DUF1275 domain-containing protein</fullName>
    </submittedName>
</protein>
<keyword evidence="1" id="KW-0472">Membrane</keyword>
<proteinExistence type="predicted"/>
<evidence type="ECO:0000256" key="1">
    <source>
        <dbReference type="SAM" id="Phobius"/>
    </source>
</evidence>
<feature type="transmembrane region" description="Helical" evidence="1">
    <location>
        <begin position="82"/>
        <end position="109"/>
    </location>
</feature>
<name>A0ABX5NQC0_9HYPH</name>